<dbReference type="SMART" id="SM00342">
    <property type="entry name" value="HTH_ARAC"/>
    <property type="match status" value="1"/>
</dbReference>
<dbReference type="InterPro" id="IPR029058">
    <property type="entry name" value="AB_hydrolase_fold"/>
</dbReference>
<organism evidence="5 6">
    <name type="scientific">Spongiibacter thalassae</name>
    <dbReference type="NCBI Taxonomy" id="2721624"/>
    <lineage>
        <taxon>Bacteria</taxon>
        <taxon>Pseudomonadati</taxon>
        <taxon>Pseudomonadota</taxon>
        <taxon>Gammaproteobacteria</taxon>
        <taxon>Cellvibrionales</taxon>
        <taxon>Spongiibacteraceae</taxon>
        <taxon>Spongiibacter</taxon>
    </lineage>
</organism>
<protein>
    <submittedName>
        <fullName evidence="5">AraC family transcriptional regulator</fullName>
    </submittedName>
</protein>
<evidence type="ECO:0000256" key="3">
    <source>
        <dbReference type="ARBA" id="ARBA00023163"/>
    </source>
</evidence>
<dbReference type="SUPFAM" id="SSF46689">
    <property type="entry name" value="Homeodomain-like"/>
    <property type="match status" value="1"/>
</dbReference>
<keyword evidence="6" id="KW-1185">Reference proteome</keyword>
<dbReference type="Proteomes" id="UP000765845">
    <property type="component" value="Unassembled WGS sequence"/>
</dbReference>
<dbReference type="PANTHER" id="PTHR47894">
    <property type="entry name" value="HTH-TYPE TRANSCRIPTIONAL REGULATOR GADX"/>
    <property type="match status" value="1"/>
</dbReference>
<dbReference type="InterPro" id="IPR032687">
    <property type="entry name" value="AraC-type_N"/>
</dbReference>
<dbReference type="InterPro" id="IPR009057">
    <property type="entry name" value="Homeodomain-like_sf"/>
</dbReference>
<reference evidence="5 6" key="1">
    <citation type="submission" date="2020-04" db="EMBL/GenBank/DDBJ databases">
        <authorList>
            <person name="Yoon J."/>
        </authorList>
    </citation>
    <scope>NUCLEOTIDE SEQUENCE [LARGE SCALE GENOMIC DNA]</scope>
    <source>
        <strain evidence="5 6">KMU-166</strain>
    </source>
</reference>
<feature type="domain" description="HTH araC/xylS-type" evidence="4">
    <location>
        <begin position="242"/>
        <end position="340"/>
    </location>
</feature>
<name>A0ABX1GBN5_9GAMM</name>
<proteinExistence type="predicted"/>
<dbReference type="PROSITE" id="PS01124">
    <property type="entry name" value="HTH_ARAC_FAMILY_2"/>
    <property type="match status" value="1"/>
</dbReference>
<keyword evidence="1" id="KW-0805">Transcription regulation</keyword>
<dbReference type="PANTHER" id="PTHR47894:SF1">
    <property type="entry name" value="HTH-TYPE TRANSCRIPTIONAL REGULATOR VQSM"/>
    <property type="match status" value="1"/>
</dbReference>
<evidence type="ECO:0000259" key="4">
    <source>
        <dbReference type="PROSITE" id="PS01124"/>
    </source>
</evidence>
<keyword evidence="3" id="KW-0804">Transcription</keyword>
<gene>
    <name evidence="5" type="ORF">HCU74_04000</name>
</gene>
<accession>A0ABX1GBN5</accession>
<dbReference type="Pfam" id="PF12833">
    <property type="entry name" value="HTH_18"/>
    <property type="match status" value="1"/>
</dbReference>
<dbReference type="InterPro" id="IPR018060">
    <property type="entry name" value="HTH_AraC"/>
</dbReference>
<dbReference type="RefSeq" id="WP_168449094.1">
    <property type="nucleotide sequence ID" value="NZ_JAAWWK010000001.1"/>
</dbReference>
<evidence type="ECO:0000256" key="2">
    <source>
        <dbReference type="ARBA" id="ARBA00023125"/>
    </source>
</evidence>
<sequence length="347" mass="39534">MTSLPRRALLQEAVLAGWVLAIIRAMEMEGIPFNSIVEQADIDPLILQSGRNRYSQEEVSRLWQVAKTQTQNPAFGLTVARQVRPATFHVVGHSMSCSVSLYRALQRFARYCRLISDAATATLTQRGDTVVLEFYFDMGKKPPIYQSFDTVLSSVVYFLRWIAGKPLKLLKLCLRHQGPKLDQRFYDFFDCPIEYGAAQDSLHFSRKDLDRPILAADEEVAAMLDDIANRDLETRMEGRFTVRVRDALVAQLTTGAPTKEQTARMLHLTERTLLRRLKEEGLTYLTVLNQLREELAFQYIRRGDMDLSEVATRLGFSDYGAFSRAFARWTGIRPSSVSKVDSTFAEE</sequence>
<dbReference type="Pfam" id="PF12625">
    <property type="entry name" value="Arabinose_bd"/>
    <property type="match status" value="1"/>
</dbReference>
<evidence type="ECO:0000313" key="6">
    <source>
        <dbReference type="Proteomes" id="UP000765845"/>
    </source>
</evidence>
<dbReference type="Gene3D" id="1.10.10.60">
    <property type="entry name" value="Homeodomain-like"/>
    <property type="match status" value="1"/>
</dbReference>
<comment type="caution">
    <text evidence="5">The sequence shown here is derived from an EMBL/GenBank/DDBJ whole genome shotgun (WGS) entry which is preliminary data.</text>
</comment>
<keyword evidence="2" id="KW-0238">DNA-binding</keyword>
<evidence type="ECO:0000313" key="5">
    <source>
        <dbReference type="EMBL" id="NKI16581.1"/>
    </source>
</evidence>
<dbReference type="EMBL" id="JAAWWK010000001">
    <property type="protein sequence ID" value="NKI16581.1"/>
    <property type="molecule type" value="Genomic_DNA"/>
</dbReference>
<evidence type="ECO:0000256" key="1">
    <source>
        <dbReference type="ARBA" id="ARBA00023015"/>
    </source>
</evidence>
<dbReference type="SUPFAM" id="SSF53474">
    <property type="entry name" value="alpha/beta-Hydrolases"/>
    <property type="match status" value="1"/>
</dbReference>